<dbReference type="PRINTS" id="PR01301">
    <property type="entry name" value="RGSPROTEIN"/>
</dbReference>
<proteinExistence type="predicted"/>
<feature type="compositionally biased region" description="Basic and acidic residues" evidence="1">
    <location>
        <begin position="321"/>
        <end position="342"/>
    </location>
</feature>
<dbReference type="EMBL" id="JAOAOG010000264">
    <property type="protein sequence ID" value="KAJ6235208.1"/>
    <property type="molecule type" value="Genomic_DNA"/>
</dbReference>
<feature type="region of interest" description="Disordered" evidence="1">
    <location>
        <begin position="313"/>
        <end position="342"/>
    </location>
</feature>
<feature type="region of interest" description="Disordered" evidence="1">
    <location>
        <begin position="119"/>
        <end position="160"/>
    </location>
</feature>
<dbReference type="PROSITE" id="PS50132">
    <property type="entry name" value="RGS"/>
    <property type="match status" value="1"/>
</dbReference>
<evidence type="ECO:0000259" key="2">
    <source>
        <dbReference type="PROSITE" id="PS50132"/>
    </source>
</evidence>
<name>A0ABQ8XRG9_9EUKA</name>
<organism evidence="3 4">
    <name type="scientific">Anaeramoeba flamelloides</name>
    <dbReference type="NCBI Taxonomy" id="1746091"/>
    <lineage>
        <taxon>Eukaryota</taxon>
        <taxon>Metamonada</taxon>
        <taxon>Anaeramoebidae</taxon>
        <taxon>Anaeramoeba</taxon>
    </lineage>
</organism>
<dbReference type="Pfam" id="PF00615">
    <property type="entry name" value="RGS"/>
    <property type="match status" value="1"/>
</dbReference>
<keyword evidence="4" id="KW-1185">Reference proteome</keyword>
<dbReference type="SUPFAM" id="SSF48097">
    <property type="entry name" value="Regulator of G-protein signaling, RGS"/>
    <property type="match status" value="1"/>
</dbReference>
<sequence>MSSTKIKIRNGKSFLETIFPLRSQKKLKNDHLNQEIFRINLITKNLAKTLNELEFQKKKLIDFTHFNDYSNKISDTESRIHNQQTEKGLLMIKINKIRTKQMQINLYSNTEFNQLEDLENQKQQQQDQQKQEQEQEQEQQEQVQKQQNNHNKEEEEEKEKIIKKIQKNQNQISIYKNKITNFKNTLDNLTKTKLKEQELTRIYFEKTTKTKKGKQLIIDQNQNIEDLKQVLIKINKRIKKILFELGNRKSPKAAFFGELTRQNLIQIKIERLIKENEIIRQEISQVLDGFDYTEYFQISSEFENKELLVKNNLTESNNNDNLKEEKETEKEKEKDKDKDQEEKKIEKNKFKISNLKKKNLKSSHSLDEIKISSCENFEKLNSEKNCTNNHSQKNNLLKHNVRFYGSTESIEKRKTVDLKKLFYEYGKRPKQQFINSSPNPNFTKMKSIENCKNKKNNIDNTFTNKKNLIYFRSKSDYDHQIQNPQKENLQQTKKTKSKSIDYTRLTRIQRNHNRFNSNQFGVSIKTLDNLLSTPLSFDFFKEFLCKQFNQENIMFFQDVKDYKTQVRSYKKMKKNAKKIYLKYIKEGSLFEINIIFSCRKKIIDQISKKEFSLTMFDEAQETVYRHLFRNSLGSFTKSDIYQNLLENLQKDSNYNLNTNTKKCYLVHNNLKKHLNKKNKPKVLNEENHYDGTKEQADELGENLLMMLLDIIKSNYNFRREQIKVKQILKSIQFSRFLELSAHFQNVTFNCLRNEEDKLRFWINLYNTIILHSFIVNGFPKDKTHYEKLLKKSKYLINQQYLSLNDIYHGILRGNIDPKNNNRKYFNIQSNYLNDLSLQKVDLRMHFLCYHYSFPSFITVYHKENFQFSLEKIIKKVLQPLVEIDQNQNKIILPYIFNLYENDFQSYHNIFDWINLQLNTNFKINKNPYTIKYSNKNNSTQQITFDHKATLLRKFIN</sequence>
<dbReference type="InterPro" id="IPR006869">
    <property type="entry name" value="DUF547"/>
</dbReference>
<evidence type="ECO:0000313" key="3">
    <source>
        <dbReference type="EMBL" id="KAJ6235208.1"/>
    </source>
</evidence>
<accession>A0ABQ8XRG9</accession>
<comment type="caution">
    <text evidence="3">The sequence shown here is derived from an EMBL/GenBank/DDBJ whole genome shotgun (WGS) entry which is preliminary data.</text>
</comment>
<dbReference type="PANTHER" id="PTHR46361:SF3">
    <property type="entry name" value="ELECTRON CARRIER_ PROTEIN DISULFIDE OXIDOREDUCTASE"/>
    <property type="match status" value="1"/>
</dbReference>
<dbReference type="Proteomes" id="UP001150062">
    <property type="component" value="Unassembled WGS sequence"/>
</dbReference>
<dbReference type="Gene3D" id="1.10.167.10">
    <property type="entry name" value="Regulator of G-protein Signalling 4, domain 2"/>
    <property type="match status" value="1"/>
</dbReference>
<gene>
    <name evidence="3" type="ORF">M0813_03892</name>
</gene>
<evidence type="ECO:0000256" key="1">
    <source>
        <dbReference type="SAM" id="MobiDB-lite"/>
    </source>
</evidence>
<dbReference type="CDD" id="cd07440">
    <property type="entry name" value="RGS"/>
    <property type="match status" value="1"/>
</dbReference>
<dbReference type="SMART" id="SM00315">
    <property type="entry name" value="RGS"/>
    <property type="match status" value="1"/>
</dbReference>
<evidence type="ECO:0000313" key="4">
    <source>
        <dbReference type="Proteomes" id="UP001150062"/>
    </source>
</evidence>
<dbReference type="InterPro" id="IPR036305">
    <property type="entry name" value="RGS_sf"/>
</dbReference>
<feature type="compositionally biased region" description="Low complexity" evidence="1">
    <location>
        <begin position="140"/>
        <end position="149"/>
    </location>
</feature>
<dbReference type="PANTHER" id="PTHR46361">
    <property type="entry name" value="ELECTRON CARRIER/ PROTEIN DISULFIDE OXIDOREDUCTASE"/>
    <property type="match status" value="1"/>
</dbReference>
<feature type="compositionally biased region" description="Basic and acidic residues" evidence="1">
    <location>
        <begin position="150"/>
        <end position="160"/>
    </location>
</feature>
<dbReference type="InterPro" id="IPR044926">
    <property type="entry name" value="RGS_subdomain_2"/>
</dbReference>
<dbReference type="InterPro" id="IPR016137">
    <property type="entry name" value="RGS"/>
</dbReference>
<protein>
    <submittedName>
        <fullName evidence="3">Electron carrier/ protein disulfide oxidoreductase</fullName>
    </submittedName>
</protein>
<feature type="domain" description="RGS" evidence="2">
    <location>
        <begin position="526"/>
        <end position="645"/>
    </location>
</feature>
<reference evidence="3" key="1">
    <citation type="submission" date="2022-08" db="EMBL/GenBank/DDBJ databases">
        <title>Novel sulfate-reducing endosymbionts in the free-living metamonad Anaeramoeba.</title>
        <authorList>
            <person name="Jerlstrom-Hultqvist J."/>
            <person name="Cepicka I."/>
            <person name="Gallot-Lavallee L."/>
            <person name="Salas-Leiva D."/>
            <person name="Curtis B.A."/>
            <person name="Zahonova K."/>
            <person name="Pipaliya S."/>
            <person name="Dacks J."/>
            <person name="Roger A.J."/>
        </authorList>
    </citation>
    <scope>NUCLEOTIDE SEQUENCE</scope>
    <source>
        <strain evidence="3">Schooner1</strain>
    </source>
</reference>
<dbReference type="Pfam" id="PF04784">
    <property type="entry name" value="DUF547"/>
    <property type="match status" value="1"/>
</dbReference>